<dbReference type="AlphaFoldDB" id="A0A645IM43"/>
<dbReference type="PANTHER" id="PTHR32063:SF21">
    <property type="entry name" value="MULTIDRUG RESISTANCE PROTEIN MDTB"/>
    <property type="match status" value="1"/>
</dbReference>
<protein>
    <submittedName>
        <fullName evidence="2">Multidrug resistance protein MdtB</fullName>
    </submittedName>
</protein>
<dbReference type="GO" id="GO:0042910">
    <property type="term" value="F:xenobiotic transmembrane transporter activity"/>
    <property type="evidence" value="ECO:0007669"/>
    <property type="project" value="TreeGrafter"/>
</dbReference>
<accession>A0A645IM43</accession>
<keyword evidence="1" id="KW-1133">Transmembrane helix</keyword>
<dbReference type="SUPFAM" id="SSF82866">
    <property type="entry name" value="Multidrug efflux transporter AcrB transmembrane domain"/>
    <property type="match status" value="1"/>
</dbReference>
<dbReference type="InterPro" id="IPR001036">
    <property type="entry name" value="Acrflvin-R"/>
</dbReference>
<dbReference type="PANTHER" id="PTHR32063">
    <property type="match status" value="1"/>
</dbReference>
<dbReference type="Gene3D" id="1.20.1640.10">
    <property type="entry name" value="Multidrug efflux transporter AcrB transmembrane domain"/>
    <property type="match status" value="1"/>
</dbReference>
<sequence>MGALLALLLFGIDLDIIAIIGIVLLIGIVKKNAIMMIDFALEAQRDEGRNAHDAIFQACMLRFRPILMTTLAALLGALPLMLGTGVGSELRHPLGVTLVGGLIVSQLLTLFTTPVIYLTFEGWVEKWRVKRGLPPVKLTHPEQEEPERRLGEAP</sequence>
<organism evidence="2">
    <name type="scientific">bioreactor metagenome</name>
    <dbReference type="NCBI Taxonomy" id="1076179"/>
    <lineage>
        <taxon>unclassified sequences</taxon>
        <taxon>metagenomes</taxon>
        <taxon>ecological metagenomes</taxon>
    </lineage>
</organism>
<comment type="caution">
    <text evidence="2">The sequence shown here is derived from an EMBL/GenBank/DDBJ whole genome shotgun (WGS) entry which is preliminary data.</text>
</comment>
<feature type="transmembrane region" description="Helical" evidence="1">
    <location>
        <begin position="66"/>
        <end position="86"/>
    </location>
</feature>
<keyword evidence="1" id="KW-0812">Transmembrane</keyword>
<keyword evidence="1" id="KW-0472">Membrane</keyword>
<dbReference type="GO" id="GO:0005886">
    <property type="term" value="C:plasma membrane"/>
    <property type="evidence" value="ECO:0007669"/>
    <property type="project" value="TreeGrafter"/>
</dbReference>
<feature type="transmembrane region" description="Helical" evidence="1">
    <location>
        <begin position="6"/>
        <end position="29"/>
    </location>
</feature>
<dbReference type="Pfam" id="PF00873">
    <property type="entry name" value="ACR_tran"/>
    <property type="match status" value="1"/>
</dbReference>
<dbReference type="PRINTS" id="PR00702">
    <property type="entry name" value="ACRIFLAVINRP"/>
</dbReference>
<feature type="transmembrane region" description="Helical" evidence="1">
    <location>
        <begin position="98"/>
        <end position="120"/>
    </location>
</feature>
<gene>
    <name evidence="2" type="primary">mdtB_14</name>
    <name evidence="2" type="ORF">SDC9_197004</name>
</gene>
<reference evidence="2" key="1">
    <citation type="submission" date="2019-08" db="EMBL/GenBank/DDBJ databases">
        <authorList>
            <person name="Kucharzyk K."/>
            <person name="Murdoch R.W."/>
            <person name="Higgins S."/>
            <person name="Loffler F."/>
        </authorList>
    </citation>
    <scope>NUCLEOTIDE SEQUENCE</scope>
</reference>
<proteinExistence type="predicted"/>
<evidence type="ECO:0000313" key="2">
    <source>
        <dbReference type="EMBL" id="MPN49384.1"/>
    </source>
</evidence>
<name>A0A645IM43_9ZZZZ</name>
<dbReference type="EMBL" id="VSSQ01112585">
    <property type="protein sequence ID" value="MPN49384.1"/>
    <property type="molecule type" value="Genomic_DNA"/>
</dbReference>
<evidence type="ECO:0000256" key="1">
    <source>
        <dbReference type="SAM" id="Phobius"/>
    </source>
</evidence>